<gene>
    <name evidence="1" type="ordered locus">cgR_6158</name>
</gene>
<proteinExistence type="predicted"/>
<accession>A0AB72VFM1</accession>
<dbReference type="KEGG" id="cgt:cgR_6158"/>
<protein>
    <submittedName>
        <fullName evidence="1">Uncharacterized protein</fullName>
    </submittedName>
</protein>
<evidence type="ECO:0000313" key="1">
    <source>
        <dbReference type="EMBL" id="BAQ21220.1"/>
    </source>
</evidence>
<name>A0AB72VFM1_CORGB</name>
<dbReference type="AlphaFoldDB" id="A0AB72VFM1"/>
<reference evidence="1" key="1">
    <citation type="journal article" date="2007" name="Microbiology">
        <title>Comparative analysis of the Corynebacterium glutamicum group and complete genome sequence of strain R.</title>
        <authorList>
            <person name="Yukawa H."/>
            <person name="Omumasaba C.A."/>
            <person name="Nonaka H."/>
            <person name="Kos P."/>
            <person name="Okai N."/>
            <person name="Suzuki N."/>
            <person name="Suda M."/>
            <person name="Tsuge Y."/>
            <person name="Watanabe J."/>
            <person name="Ikeda Y."/>
            <person name="Vertes A.A."/>
            <person name="Inui M."/>
        </authorList>
    </citation>
    <scope>NUCLEOTIDE SEQUENCE</scope>
    <source>
        <strain evidence="1">R</strain>
    </source>
</reference>
<dbReference type="EMBL" id="AP009044">
    <property type="protein sequence ID" value="BAQ21220.1"/>
    <property type="molecule type" value="Genomic_DNA"/>
</dbReference>
<organism evidence="1">
    <name type="scientific">Corynebacterium glutamicum (strain R)</name>
    <dbReference type="NCBI Taxonomy" id="340322"/>
    <lineage>
        <taxon>Bacteria</taxon>
        <taxon>Bacillati</taxon>
        <taxon>Actinomycetota</taxon>
        <taxon>Actinomycetes</taxon>
        <taxon>Mycobacteriales</taxon>
        <taxon>Corynebacteriaceae</taxon>
        <taxon>Corynebacterium</taxon>
    </lineage>
</organism>
<dbReference type="Proteomes" id="UP000006698">
    <property type="component" value="Chromosome"/>
</dbReference>
<sequence length="73" mass="8128">MLCAIFIVTRSSIHMSNPCEFFTDWSLPEGGVEKRLDGRYALSPVFNASFVIMGAPAELPKDRFVFAGRFPVS</sequence>